<dbReference type="Pfam" id="PF04245">
    <property type="entry name" value="NA37"/>
    <property type="match status" value="1"/>
</dbReference>
<dbReference type="GO" id="GO:0005737">
    <property type="term" value="C:cytoplasm"/>
    <property type="evidence" value="ECO:0007669"/>
    <property type="project" value="UniProtKB-SubCell"/>
</dbReference>
<evidence type="ECO:0000313" key="4">
    <source>
        <dbReference type="EMBL" id="SIR57112.1"/>
    </source>
</evidence>
<dbReference type="AlphaFoldDB" id="A0A1N7C0M8"/>
<comment type="similarity">
    <text evidence="2">Belongs to the YejK family.</text>
</comment>
<dbReference type="STRING" id="34027.SAMN05421829_12111"/>
<dbReference type="Proteomes" id="UP000186819">
    <property type="component" value="Unassembled WGS sequence"/>
</dbReference>
<evidence type="ECO:0000256" key="1">
    <source>
        <dbReference type="ARBA" id="ARBA00004496"/>
    </source>
</evidence>
<dbReference type="EMBL" id="FTMD01000021">
    <property type="protein sequence ID" value="SIR57112.1"/>
    <property type="molecule type" value="Genomic_DNA"/>
</dbReference>
<accession>A0A1N7C0M8</accession>
<dbReference type="InterPro" id="IPR007358">
    <property type="entry name" value="Nucleoid_associated_NdpA"/>
</dbReference>
<dbReference type="OrthoDB" id="7540719at2"/>
<dbReference type="RefSeq" id="WP_076604166.1">
    <property type="nucleotide sequence ID" value="NZ_FTMD01000021.1"/>
</dbReference>
<keyword evidence="5" id="KW-1185">Reference proteome</keyword>
<evidence type="ECO:0000313" key="5">
    <source>
        <dbReference type="Proteomes" id="UP000186819"/>
    </source>
</evidence>
<proteinExistence type="inferred from homology"/>
<sequence length="337" mass="37058">MSQVQHTITHLVVHKLHRAGEGPASAELRDGACRVDDAAVRLVERLCGHYADRSSRGYGRFAEEEGEEGSPLPRLVREHVVDKRLDFAALSQRMMDALRLCADEEGAEVSGYVVIARILEGATDCLWIAVVGEAVGSAVTGALDIVDCLHLDFAALPAAGRIDLTGWQRGDERYVSFLKGRSDVAPWFKRFLGCGDVVIALKETKKLVQRLSDFAETQRLEAPARDAMLERAHGYLDELGEAGSPLALDEIARKVWPEQPERLDAALASGEAPLAGGFVPDRRAIRPLVRFRAAGEQWKLEFDRASLHSGAVHYDRASDTLVLSGLPEYLKKLLQEE</sequence>
<reference evidence="5" key="1">
    <citation type="submission" date="2017-01" db="EMBL/GenBank/DDBJ databases">
        <authorList>
            <person name="Varghese N."/>
            <person name="Submissions S."/>
        </authorList>
    </citation>
    <scope>NUCLEOTIDE SEQUENCE [LARGE SCALE GENOMIC DNA]</scope>
    <source>
        <strain evidence="5">ATCC 51758</strain>
    </source>
</reference>
<dbReference type="PANTHER" id="PTHR38772">
    <property type="match status" value="1"/>
</dbReference>
<protein>
    <submittedName>
        <fullName evidence="4">Nucleoid-associated protein</fullName>
    </submittedName>
</protein>
<dbReference type="PANTHER" id="PTHR38772:SF1">
    <property type="entry name" value="NUCLEOID-ASSOCIATED PROTEIN YEJK"/>
    <property type="match status" value="1"/>
</dbReference>
<evidence type="ECO:0000256" key="3">
    <source>
        <dbReference type="ARBA" id="ARBA00022490"/>
    </source>
</evidence>
<dbReference type="GO" id="GO:0009295">
    <property type="term" value="C:nucleoid"/>
    <property type="evidence" value="ECO:0007669"/>
    <property type="project" value="InterPro"/>
</dbReference>
<evidence type="ECO:0000256" key="2">
    <source>
        <dbReference type="ARBA" id="ARBA00009035"/>
    </source>
</evidence>
<gene>
    <name evidence="4" type="ORF">SAMN05421829_12111</name>
</gene>
<name>A0A1N7C0M8_9RHOO</name>
<organism evidence="4 5">
    <name type="scientific">Aromatoleum tolulyticum</name>
    <dbReference type="NCBI Taxonomy" id="34027"/>
    <lineage>
        <taxon>Bacteria</taxon>
        <taxon>Pseudomonadati</taxon>
        <taxon>Pseudomonadota</taxon>
        <taxon>Betaproteobacteria</taxon>
        <taxon>Rhodocyclales</taxon>
        <taxon>Rhodocyclaceae</taxon>
        <taxon>Aromatoleum</taxon>
    </lineage>
</organism>
<comment type="subcellular location">
    <subcellularLocation>
        <location evidence="1">Cytoplasm</location>
    </subcellularLocation>
</comment>
<keyword evidence="3" id="KW-0963">Cytoplasm</keyword>